<accession>H1KSI2</accession>
<feature type="coiled-coil region" evidence="1">
    <location>
        <begin position="230"/>
        <end position="264"/>
    </location>
</feature>
<dbReference type="AlphaFoldDB" id="H1KSI2"/>
<dbReference type="PATRIC" id="fig|882800.3.peg.5436"/>
<dbReference type="RefSeq" id="WP_003605682.1">
    <property type="nucleotide sequence ID" value="NZ_AGJK01000276.1"/>
</dbReference>
<organism evidence="2 3">
    <name type="scientific">Methylorubrum extorquens DSM 13060</name>
    <dbReference type="NCBI Taxonomy" id="882800"/>
    <lineage>
        <taxon>Bacteria</taxon>
        <taxon>Pseudomonadati</taxon>
        <taxon>Pseudomonadota</taxon>
        <taxon>Alphaproteobacteria</taxon>
        <taxon>Hyphomicrobiales</taxon>
        <taxon>Methylobacteriaceae</taxon>
        <taxon>Methylorubrum</taxon>
    </lineage>
</organism>
<evidence type="ECO:0000256" key="1">
    <source>
        <dbReference type="SAM" id="Coils"/>
    </source>
</evidence>
<gene>
    <name evidence="2" type="ORF">MetexDRAFT_5595</name>
</gene>
<keyword evidence="1" id="KW-0175">Coiled coil</keyword>
<name>H1KSI2_METEX</name>
<dbReference type="EMBL" id="AGJK01000276">
    <property type="protein sequence ID" value="EHP87723.1"/>
    <property type="molecule type" value="Genomic_DNA"/>
</dbReference>
<evidence type="ECO:0008006" key="4">
    <source>
        <dbReference type="Google" id="ProtNLM"/>
    </source>
</evidence>
<dbReference type="Gene3D" id="3.40.50.300">
    <property type="entry name" value="P-loop containing nucleotide triphosphate hydrolases"/>
    <property type="match status" value="1"/>
</dbReference>
<dbReference type="InterPro" id="IPR027417">
    <property type="entry name" value="P-loop_NTPase"/>
</dbReference>
<protein>
    <recommendedName>
        <fullName evidence="4">Rad50/SbcC-type AAA domain-containing protein</fullName>
    </recommendedName>
</protein>
<dbReference type="Proteomes" id="UP000004382">
    <property type="component" value="Unassembled WGS sequence"/>
</dbReference>
<dbReference type="SUPFAM" id="SSF52540">
    <property type="entry name" value="P-loop containing nucleoside triphosphate hydrolases"/>
    <property type="match status" value="1"/>
</dbReference>
<reference evidence="2 3" key="1">
    <citation type="submission" date="2011-09" db="EMBL/GenBank/DDBJ databases">
        <title>The draft genome of Methylobacterium extorquens DSM 13060.</title>
        <authorList>
            <consortium name="US DOE Joint Genome Institute (JGI-PGF)"/>
            <person name="Lucas S."/>
            <person name="Han J."/>
            <person name="Lapidus A."/>
            <person name="Cheng J.-F."/>
            <person name="Goodwin L."/>
            <person name="Pitluck S."/>
            <person name="Peters L."/>
            <person name="Land M.L."/>
            <person name="Hauser L."/>
            <person name="Koskimaki J."/>
            <person name="Halonen O."/>
            <person name="Pirttila A."/>
            <person name="Frank C."/>
            <person name="Woyke T.J."/>
        </authorList>
    </citation>
    <scope>NUCLEOTIDE SEQUENCE [LARGE SCALE GENOMIC DNA]</scope>
    <source>
        <strain evidence="2 3">DSM 13060</strain>
    </source>
</reference>
<evidence type="ECO:0000313" key="2">
    <source>
        <dbReference type="EMBL" id="EHP87723.1"/>
    </source>
</evidence>
<evidence type="ECO:0000313" key="3">
    <source>
        <dbReference type="Proteomes" id="UP000004382"/>
    </source>
</evidence>
<proteinExistence type="predicted"/>
<sequence length="567" mass="64886">MKTFKFKSICLLSQSEQRARRETFAPRLNLIAGENHTGKSSLIKSLFVALGARPEGRLENWDKNAIALVSFTIDGNLYHVLQQQSYRALYNTNGDCTFATGVSAEWGAEFSKLVGFNLVLIDKNQEIVSADARAFFLPFYLNQDGSWQAVWSTFANIQQFKAPVQPILDYFSGVKPPKYYEISALRDGVNITLKELRREHKLVSQVRERFGRTLPLSGPKTMPDVFEQDVTRLTDEVTTLNHQQEELRNTLVREQEVYDSLRLQIHMAQEALRTYDGDASFLRTEPHDTLVCPTCGAQHHKMFMDILNYAEDGRVLRELIIKLRNDSEKIHKEFVQTQVRLRELDVNYIRVSQVLEARRGDLKFDDVIKSMGAEVAFTAFEDELTELKSQIDRCLGEIDNFEVMLNELTSQRRSKEILKIFRDSYASARVKLNLPPVETKNLRLTSRPNLSGSGGPRSILAYYTAIWATTSGKYGSFIVPLVIDSPQQLGQDEKNLPKMIEYVAKFLPENSQVILGIEGSTEEKFDHIIELTSAYKLLQEDQYEQVNGIIQPFLDQMYARIFSEDSE</sequence>
<comment type="caution">
    <text evidence="2">The sequence shown here is derived from an EMBL/GenBank/DDBJ whole genome shotgun (WGS) entry which is preliminary data.</text>
</comment>